<evidence type="ECO:0000313" key="2">
    <source>
        <dbReference type="Proteomes" id="UP000030671"/>
    </source>
</evidence>
<organism evidence="1 2">
    <name type="scientific">Heterobasidion irregulare (strain TC 32-1)</name>
    <dbReference type="NCBI Taxonomy" id="747525"/>
    <lineage>
        <taxon>Eukaryota</taxon>
        <taxon>Fungi</taxon>
        <taxon>Dikarya</taxon>
        <taxon>Basidiomycota</taxon>
        <taxon>Agaricomycotina</taxon>
        <taxon>Agaricomycetes</taxon>
        <taxon>Russulales</taxon>
        <taxon>Bondarzewiaceae</taxon>
        <taxon>Heterobasidion</taxon>
        <taxon>Heterobasidion annosum species complex</taxon>
    </lineage>
</organism>
<sequence length="214" mass="24648">MDAIPMLSHYAFGTPSDADVREVAKQTVAILKGYGLSCCFDVDVVVMSTAYEQEELKRRIVARDSTYYLVPSKNWRNTYKVLWKRIPGRLSVSCKVDILVPPVMNIPFVDASRIMWSSKIPIMPLFAHLLLKLQAWQDHRDATFRRPDLRAKQYVDVKDIGELLVIAVRENVTLNGERWLPKTFLGAAERRVMLYITEYPASRVAWEKLGFKLL</sequence>
<gene>
    <name evidence="1" type="ORF">HETIRDRAFT_429767</name>
</gene>
<name>W4JVP2_HETIT</name>
<dbReference type="Proteomes" id="UP000030671">
    <property type="component" value="Unassembled WGS sequence"/>
</dbReference>
<dbReference type="GeneID" id="20674380"/>
<dbReference type="KEGG" id="hir:HETIRDRAFT_429767"/>
<reference evidence="1 2" key="1">
    <citation type="journal article" date="2012" name="New Phytol.">
        <title>Insight into trade-off between wood decay and parasitism from the genome of a fungal forest pathogen.</title>
        <authorList>
            <person name="Olson A."/>
            <person name="Aerts A."/>
            <person name="Asiegbu F."/>
            <person name="Belbahri L."/>
            <person name="Bouzid O."/>
            <person name="Broberg A."/>
            <person name="Canback B."/>
            <person name="Coutinho P.M."/>
            <person name="Cullen D."/>
            <person name="Dalman K."/>
            <person name="Deflorio G."/>
            <person name="van Diepen L.T."/>
            <person name="Dunand C."/>
            <person name="Duplessis S."/>
            <person name="Durling M."/>
            <person name="Gonthier P."/>
            <person name="Grimwood J."/>
            <person name="Fossdal C.G."/>
            <person name="Hansson D."/>
            <person name="Henrissat B."/>
            <person name="Hietala A."/>
            <person name="Himmelstrand K."/>
            <person name="Hoffmeister D."/>
            <person name="Hogberg N."/>
            <person name="James T.Y."/>
            <person name="Karlsson M."/>
            <person name="Kohler A."/>
            <person name="Kues U."/>
            <person name="Lee Y.H."/>
            <person name="Lin Y.C."/>
            <person name="Lind M."/>
            <person name="Lindquist E."/>
            <person name="Lombard V."/>
            <person name="Lucas S."/>
            <person name="Lunden K."/>
            <person name="Morin E."/>
            <person name="Murat C."/>
            <person name="Park J."/>
            <person name="Raffaello T."/>
            <person name="Rouze P."/>
            <person name="Salamov A."/>
            <person name="Schmutz J."/>
            <person name="Solheim H."/>
            <person name="Stahlberg J."/>
            <person name="Velez H."/>
            <person name="de Vries R.P."/>
            <person name="Wiebenga A."/>
            <person name="Woodward S."/>
            <person name="Yakovlev I."/>
            <person name="Garbelotto M."/>
            <person name="Martin F."/>
            <person name="Grigoriev I.V."/>
            <person name="Stenlid J."/>
        </authorList>
    </citation>
    <scope>NUCLEOTIDE SEQUENCE [LARGE SCALE GENOMIC DNA]</scope>
    <source>
        <strain evidence="1 2">TC 32-1</strain>
    </source>
</reference>
<accession>W4JVP2</accession>
<dbReference type="eggNOG" id="ENOG502SQ2J">
    <property type="taxonomic scope" value="Eukaryota"/>
</dbReference>
<dbReference type="AlphaFoldDB" id="W4JVP2"/>
<protein>
    <submittedName>
        <fullName evidence="1">Uncharacterized protein</fullName>
    </submittedName>
</protein>
<keyword evidence="2" id="KW-1185">Reference proteome</keyword>
<proteinExistence type="predicted"/>
<dbReference type="HOGENOM" id="CLU_047728_0_0_1"/>
<dbReference type="InParanoid" id="W4JVP2"/>
<dbReference type="RefSeq" id="XP_009551092.1">
    <property type="nucleotide sequence ID" value="XM_009552797.1"/>
</dbReference>
<dbReference type="EMBL" id="KI925463">
    <property type="protein sequence ID" value="ETW77612.1"/>
    <property type="molecule type" value="Genomic_DNA"/>
</dbReference>
<evidence type="ECO:0000313" key="1">
    <source>
        <dbReference type="EMBL" id="ETW77612.1"/>
    </source>
</evidence>
<dbReference type="OrthoDB" id="3133286at2759"/>